<dbReference type="Proteomes" id="UP000242288">
    <property type="component" value="Unassembled WGS sequence"/>
</dbReference>
<evidence type="ECO:0000256" key="5">
    <source>
        <dbReference type="ARBA" id="ARBA00048462"/>
    </source>
</evidence>
<evidence type="ECO:0000256" key="2">
    <source>
        <dbReference type="ARBA" id="ARBA00018953"/>
    </source>
</evidence>
<evidence type="ECO:0000256" key="1">
    <source>
        <dbReference type="ARBA" id="ARBA00013258"/>
    </source>
</evidence>
<dbReference type="InterPro" id="IPR024925">
    <property type="entry name" value="Malonyl_CoA-ACP_transAc"/>
</dbReference>
<evidence type="ECO:0000313" key="9">
    <source>
        <dbReference type="EMBL" id="PMP71860.1"/>
    </source>
</evidence>
<dbReference type="InterPro" id="IPR001227">
    <property type="entry name" value="Ac_transferase_dom_sf"/>
</dbReference>
<dbReference type="SMART" id="SM00827">
    <property type="entry name" value="PKS_AT"/>
    <property type="match status" value="1"/>
</dbReference>
<dbReference type="FunFam" id="3.30.70.250:FF:000001">
    <property type="entry name" value="Malonyl CoA-acyl carrier protein transacylase"/>
    <property type="match status" value="1"/>
</dbReference>
<evidence type="ECO:0000259" key="8">
    <source>
        <dbReference type="SMART" id="SM00827"/>
    </source>
</evidence>
<feature type="active site" evidence="7">
    <location>
        <position position="194"/>
    </location>
</feature>
<dbReference type="Gene3D" id="3.40.366.10">
    <property type="entry name" value="Malonyl-Coenzyme A Acyl Carrier Protein, domain 2"/>
    <property type="match status" value="1"/>
</dbReference>
<dbReference type="InterPro" id="IPR014043">
    <property type="entry name" value="Acyl_transferase_dom"/>
</dbReference>
<dbReference type="Gene3D" id="3.30.70.250">
    <property type="entry name" value="Malonyl-CoA ACP transacylase, ACP-binding"/>
    <property type="match status" value="1"/>
</dbReference>
<protein>
    <recommendedName>
        <fullName evidence="2 6">Malonyl CoA-acyl carrier protein transacylase</fullName>
        <ecNumber evidence="1 6">2.3.1.39</ecNumber>
    </recommendedName>
</protein>
<dbReference type="SUPFAM" id="SSF55048">
    <property type="entry name" value="Probable ACP-binding domain of malonyl-CoA ACP transacylase"/>
    <property type="match status" value="1"/>
</dbReference>
<feature type="active site" evidence="7">
    <location>
        <position position="86"/>
    </location>
</feature>
<dbReference type="SUPFAM" id="SSF52151">
    <property type="entry name" value="FabD/lysophospholipase-like"/>
    <property type="match status" value="1"/>
</dbReference>
<proteinExistence type="inferred from homology"/>
<evidence type="ECO:0000256" key="3">
    <source>
        <dbReference type="ARBA" id="ARBA00022679"/>
    </source>
</evidence>
<dbReference type="PANTHER" id="PTHR42681">
    <property type="entry name" value="MALONYL-COA-ACYL CARRIER PROTEIN TRANSACYLASE, MITOCHONDRIAL"/>
    <property type="match status" value="1"/>
</dbReference>
<gene>
    <name evidence="9" type="primary">fabD</name>
    <name evidence="9" type="ORF">C0186_02670</name>
</gene>
<sequence>MIAFVFPGQGSQYVGMGKDLLEVAGDLFKLAGEILGFDLAKLCIEGPQEELNKTENTQPAILTVSYALLREVLASGISPVFVAGHSLGEYTAAVCGGVFSFEDAVKITRKRGELMQKAQPEGVGSMAAVLGLDENILKQICESITDFYVDLANLNCPGQIVISGHTEGVKKASELAKQKGAKKVVPLQVSIPSHCMLMKDVAQEFEKYLKKFSFNNSKFPIVNNVSAEATEDAEAVQNALVKQLYSPVRWQDCVKYMISKGVNTFIEIGPGKVLSGLIKRIDPTVKTYNVESLNDLKSVKKEDLK</sequence>
<accession>A0A2J6WNC1</accession>
<dbReference type="NCBIfam" id="TIGR00128">
    <property type="entry name" value="fabD"/>
    <property type="match status" value="1"/>
</dbReference>
<feature type="domain" description="Malonyl-CoA:ACP transacylase (MAT)" evidence="8">
    <location>
        <begin position="5"/>
        <end position="295"/>
    </location>
</feature>
<comment type="caution">
    <text evidence="9">The sequence shown here is derived from an EMBL/GenBank/DDBJ whole genome shotgun (WGS) entry which is preliminary data.</text>
</comment>
<dbReference type="EC" id="2.3.1.39" evidence="1 6"/>
<comment type="catalytic activity">
    <reaction evidence="5 6">
        <text>holo-[ACP] + malonyl-CoA = malonyl-[ACP] + CoA</text>
        <dbReference type="Rhea" id="RHEA:41792"/>
        <dbReference type="Rhea" id="RHEA-COMP:9623"/>
        <dbReference type="Rhea" id="RHEA-COMP:9685"/>
        <dbReference type="ChEBI" id="CHEBI:57287"/>
        <dbReference type="ChEBI" id="CHEBI:57384"/>
        <dbReference type="ChEBI" id="CHEBI:64479"/>
        <dbReference type="ChEBI" id="CHEBI:78449"/>
        <dbReference type="EC" id="2.3.1.39"/>
    </reaction>
</comment>
<keyword evidence="4 6" id="KW-0012">Acyltransferase</keyword>
<dbReference type="PIRSF" id="PIRSF000446">
    <property type="entry name" value="Mct"/>
    <property type="match status" value="1"/>
</dbReference>
<dbReference type="GO" id="GO:0005829">
    <property type="term" value="C:cytosol"/>
    <property type="evidence" value="ECO:0007669"/>
    <property type="project" value="TreeGrafter"/>
</dbReference>
<evidence type="ECO:0000313" key="10">
    <source>
        <dbReference type="Proteomes" id="UP000242288"/>
    </source>
</evidence>
<reference evidence="9 10" key="1">
    <citation type="submission" date="2018-01" db="EMBL/GenBank/DDBJ databases">
        <title>Metagenomic assembled genomes from two thermal pools in the Uzon Caldera, Kamchatka, Russia.</title>
        <authorList>
            <person name="Wilkins L."/>
            <person name="Ettinger C."/>
        </authorList>
    </citation>
    <scope>NUCLEOTIDE SEQUENCE [LARGE SCALE GENOMIC DNA]</scope>
    <source>
        <strain evidence="9">ZAV-04</strain>
    </source>
</reference>
<dbReference type="EMBL" id="PNIO01000021">
    <property type="protein sequence ID" value="PMP71860.1"/>
    <property type="molecule type" value="Genomic_DNA"/>
</dbReference>
<comment type="similarity">
    <text evidence="6">Belongs to the fabD family.</text>
</comment>
<dbReference type="PANTHER" id="PTHR42681:SF1">
    <property type="entry name" value="MALONYL-COA-ACYL CARRIER PROTEIN TRANSACYLASE, MITOCHONDRIAL"/>
    <property type="match status" value="1"/>
</dbReference>
<name>A0A2J6WNC1_9BACT</name>
<evidence type="ECO:0000256" key="6">
    <source>
        <dbReference type="PIRNR" id="PIRNR000446"/>
    </source>
</evidence>
<dbReference type="GO" id="GO:0004314">
    <property type="term" value="F:[acyl-carrier-protein] S-malonyltransferase activity"/>
    <property type="evidence" value="ECO:0007669"/>
    <property type="project" value="UniProtKB-EC"/>
</dbReference>
<evidence type="ECO:0000256" key="4">
    <source>
        <dbReference type="ARBA" id="ARBA00023315"/>
    </source>
</evidence>
<dbReference type="InterPro" id="IPR004410">
    <property type="entry name" value="Malonyl_CoA-ACP_transAc_FabD"/>
</dbReference>
<dbReference type="InterPro" id="IPR016035">
    <property type="entry name" value="Acyl_Trfase/lysoPLipase"/>
</dbReference>
<keyword evidence="3 6" id="KW-0808">Transferase</keyword>
<organism evidence="9 10">
    <name type="scientific">Thermodesulfovibrio aggregans</name>
    <dbReference type="NCBI Taxonomy" id="86166"/>
    <lineage>
        <taxon>Bacteria</taxon>
        <taxon>Pseudomonadati</taxon>
        <taxon>Nitrospirota</taxon>
        <taxon>Thermodesulfovibrionia</taxon>
        <taxon>Thermodesulfovibrionales</taxon>
        <taxon>Thermodesulfovibrionaceae</taxon>
        <taxon>Thermodesulfovibrio</taxon>
    </lineage>
</organism>
<evidence type="ECO:0000256" key="7">
    <source>
        <dbReference type="PIRSR" id="PIRSR000446-1"/>
    </source>
</evidence>
<dbReference type="AlphaFoldDB" id="A0A2J6WNC1"/>
<dbReference type="Pfam" id="PF00698">
    <property type="entry name" value="Acyl_transf_1"/>
    <property type="match status" value="1"/>
</dbReference>
<dbReference type="InterPro" id="IPR050858">
    <property type="entry name" value="Mal-CoA-ACP_Trans/PKS_FabD"/>
</dbReference>
<dbReference type="InterPro" id="IPR016036">
    <property type="entry name" value="Malonyl_transacylase_ACP-bd"/>
</dbReference>
<dbReference type="GO" id="GO:0006633">
    <property type="term" value="P:fatty acid biosynthetic process"/>
    <property type="evidence" value="ECO:0007669"/>
    <property type="project" value="TreeGrafter"/>
</dbReference>